<keyword evidence="2" id="KW-1185">Reference proteome</keyword>
<proteinExistence type="predicted"/>
<evidence type="ECO:0000313" key="1">
    <source>
        <dbReference type="EMBL" id="KAK4010372.1"/>
    </source>
</evidence>
<accession>A0ABQ9ZBT4</accession>
<organism evidence="1 2">
    <name type="scientific">Daphnia magna</name>
    <dbReference type="NCBI Taxonomy" id="35525"/>
    <lineage>
        <taxon>Eukaryota</taxon>
        <taxon>Metazoa</taxon>
        <taxon>Ecdysozoa</taxon>
        <taxon>Arthropoda</taxon>
        <taxon>Crustacea</taxon>
        <taxon>Branchiopoda</taxon>
        <taxon>Diplostraca</taxon>
        <taxon>Cladocera</taxon>
        <taxon>Anomopoda</taxon>
        <taxon>Daphniidae</taxon>
        <taxon>Daphnia</taxon>
    </lineage>
</organism>
<gene>
    <name evidence="1" type="ORF">OUZ56_019518</name>
</gene>
<comment type="caution">
    <text evidence="1">The sequence shown here is derived from an EMBL/GenBank/DDBJ whole genome shotgun (WGS) entry which is preliminary data.</text>
</comment>
<reference evidence="1 2" key="1">
    <citation type="journal article" date="2023" name="Nucleic Acids Res.">
        <title>The hologenome of Daphnia magna reveals possible DNA methylation and microbiome-mediated evolution of the host genome.</title>
        <authorList>
            <person name="Chaturvedi A."/>
            <person name="Li X."/>
            <person name="Dhandapani V."/>
            <person name="Marshall H."/>
            <person name="Kissane S."/>
            <person name="Cuenca-Cambronero M."/>
            <person name="Asole G."/>
            <person name="Calvet F."/>
            <person name="Ruiz-Romero M."/>
            <person name="Marangio P."/>
            <person name="Guigo R."/>
            <person name="Rago D."/>
            <person name="Mirbahai L."/>
            <person name="Eastwood N."/>
            <person name="Colbourne J.K."/>
            <person name="Zhou J."/>
            <person name="Mallon E."/>
            <person name="Orsini L."/>
        </authorList>
    </citation>
    <scope>NUCLEOTIDE SEQUENCE [LARGE SCALE GENOMIC DNA]</scope>
    <source>
        <strain evidence="1">LRV0_1</strain>
    </source>
</reference>
<dbReference type="Proteomes" id="UP001234178">
    <property type="component" value="Unassembled WGS sequence"/>
</dbReference>
<name>A0ABQ9ZBT4_9CRUS</name>
<protein>
    <submittedName>
        <fullName evidence="1">Uncharacterized protein</fullName>
    </submittedName>
</protein>
<dbReference type="EMBL" id="JAOYFB010000003">
    <property type="protein sequence ID" value="KAK4010372.1"/>
    <property type="molecule type" value="Genomic_DNA"/>
</dbReference>
<sequence>MGGLFDFSSAMKTQTQLLEKANKELYKRCVLQEVGNEKLSGKFKEYNNNIIGEQEGCALYAMSEPAYLKLFENLLLSRAHGNISASNE</sequence>
<evidence type="ECO:0000313" key="2">
    <source>
        <dbReference type="Proteomes" id="UP001234178"/>
    </source>
</evidence>